<proteinExistence type="predicted"/>
<protein>
    <submittedName>
        <fullName evidence="1">Plus-end-directed kinesin ATPase protein</fullName>
        <ecNumber evidence="1">5.6.1.3</ecNumber>
    </submittedName>
</protein>
<name>A0ACB7VG04_DIOAL</name>
<dbReference type="EC" id="5.6.1.3" evidence="1"/>
<keyword evidence="1" id="KW-0413">Isomerase</keyword>
<gene>
    <name evidence="1" type="ORF">IHE45_09G077000</name>
</gene>
<organism evidence="1 2">
    <name type="scientific">Dioscorea alata</name>
    <name type="common">Purple yam</name>
    <dbReference type="NCBI Taxonomy" id="55571"/>
    <lineage>
        <taxon>Eukaryota</taxon>
        <taxon>Viridiplantae</taxon>
        <taxon>Streptophyta</taxon>
        <taxon>Embryophyta</taxon>
        <taxon>Tracheophyta</taxon>
        <taxon>Spermatophyta</taxon>
        <taxon>Magnoliopsida</taxon>
        <taxon>Liliopsida</taxon>
        <taxon>Dioscoreales</taxon>
        <taxon>Dioscoreaceae</taxon>
        <taxon>Dioscorea</taxon>
    </lineage>
</organism>
<keyword evidence="2" id="KW-1185">Reference proteome</keyword>
<accession>A0ACB7VG04</accession>
<sequence>MAKSHQHSVASQVRVVLRVRPFLPCETQSKEKGAVPCVSVLDSENDTGEEEVTVHLKDQWTSRNECYKLDAFFIQENSVDEIFKSEVSTVIPGIFRGLNATIFAYGATGSGKTYTMQGTEEEPGLIPLAMSSILSMCRGSECSVEISYYEVYMDRCYDLLEPKTKEILPLDDKEGRVQLKGLSWVLVHSMDEFNEVFSTGIQRRKVAHTGLNDVSSRSHGVLTIAVSNGAVRGKLNLIDLAGNEDNRRTGNEGIRLMESAKINQSLLALSNVIYALNNNEPRVPYRASKLTRVLQDCLGGTSRALMIACINPSSYQEAVHTVSLAARSRQVVNYVDGAKEKETPTVKVDMEAKLRLWLESKGKSKSINRMNGPCSPFFGRTPNSTLYHKKAGSIQSSARTKASENGVFESKGRRLFDSALSTTAANEVVVQDVASVVCKPDTMPLVKEATEGCELHDNAVRGLPLDDAMSHYSPTKSIASLQISDKSEVPPNTLRKVLSPISNNITPNKHPASDLLDTHSFKNELNSPVHQNPGTPLIRKSQLQELQKSLQKVLSPVLNNSAQNENLMSNKICVVLLDPNAPKTPHVILSDHDKVGMDNSPLGKFNASNSNLKESLVQEYLDFLNVASKEQLMKLKGIGEKRAENILQLREHSPKPLKSLSDLEKIGLSSKQVCGLLRGHAREMFA</sequence>
<evidence type="ECO:0000313" key="2">
    <source>
        <dbReference type="Proteomes" id="UP000827976"/>
    </source>
</evidence>
<dbReference type="Proteomes" id="UP000827976">
    <property type="component" value="Chromosome 9"/>
</dbReference>
<comment type="caution">
    <text evidence="1">The sequence shown here is derived from an EMBL/GenBank/DDBJ whole genome shotgun (WGS) entry which is preliminary data.</text>
</comment>
<evidence type="ECO:0000313" key="1">
    <source>
        <dbReference type="EMBL" id="KAH7672748.1"/>
    </source>
</evidence>
<dbReference type="EMBL" id="CM037019">
    <property type="protein sequence ID" value="KAH7672748.1"/>
    <property type="molecule type" value="Genomic_DNA"/>
</dbReference>
<reference evidence="2" key="1">
    <citation type="journal article" date="2022" name="Nat. Commun.">
        <title>Chromosome evolution and the genetic basis of agronomically important traits in greater yam.</title>
        <authorList>
            <person name="Bredeson J.V."/>
            <person name="Lyons J.B."/>
            <person name="Oniyinde I.O."/>
            <person name="Okereke N.R."/>
            <person name="Kolade O."/>
            <person name="Nnabue I."/>
            <person name="Nwadili C.O."/>
            <person name="Hribova E."/>
            <person name="Parker M."/>
            <person name="Nwogha J."/>
            <person name="Shu S."/>
            <person name="Carlson J."/>
            <person name="Kariba R."/>
            <person name="Muthemba S."/>
            <person name="Knop K."/>
            <person name="Barton G.J."/>
            <person name="Sherwood A.V."/>
            <person name="Lopez-Montes A."/>
            <person name="Asiedu R."/>
            <person name="Jamnadass R."/>
            <person name="Muchugi A."/>
            <person name="Goodstein D."/>
            <person name="Egesi C.N."/>
            <person name="Featherston J."/>
            <person name="Asfaw A."/>
            <person name="Simpson G.G."/>
            <person name="Dolezel J."/>
            <person name="Hendre P.S."/>
            <person name="Van Deynze A."/>
            <person name="Kumar P.L."/>
            <person name="Obidiegwu J.E."/>
            <person name="Bhattacharjee R."/>
            <person name="Rokhsar D.S."/>
        </authorList>
    </citation>
    <scope>NUCLEOTIDE SEQUENCE [LARGE SCALE GENOMIC DNA]</scope>
    <source>
        <strain evidence="2">cv. TDa95/00328</strain>
    </source>
</reference>